<dbReference type="CDD" id="cd01949">
    <property type="entry name" value="GGDEF"/>
    <property type="match status" value="1"/>
</dbReference>
<dbReference type="PANTHER" id="PTHR46663">
    <property type="entry name" value="DIGUANYLATE CYCLASE DGCT-RELATED"/>
    <property type="match status" value="1"/>
</dbReference>
<dbReference type="Gene3D" id="3.30.450.40">
    <property type="match status" value="1"/>
</dbReference>
<evidence type="ECO:0000313" key="2">
    <source>
        <dbReference type="EMBL" id="GAA2328358.1"/>
    </source>
</evidence>
<dbReference type="InterPro" id="IPR029787">
    <property type="entry name" value="Nucleotide_cyclase"/>
</dbReference>
<proteinExistence type="predicted"/>
<sequence>MEPIRETAGVTLRAIMRYVRARGGDAAVPRVLELAGEREAPEAYDDPRRWWSYETKINVFAAAAQVLGDESIGLQVGQSILSYSVNTPIRLGLLLLGGPAQLIRLIATTSAKFNASADMSTLSSARGVATVQYRLRGGYRPSHYDCDYTRGLLTQIPALFGRPPATVIHEACQVDGAEACVYTIRWRQRRWWSRRRGGEDTSGDVLAGRMELLQRTVAELVAAEQPERALAIVADKAGYAVNAQAFLLVASPSPGTPRQVHGYGLTEAEIEVLAAAPPTSFGGTLVVDIASPNRYYGYLVAFCSDFFDAERRMLDAYANLAAVALDALSALETAAERQRIAESLLALARRLTTARSAAEVAEVTAEAVRSVMAADSASVLLHSDGRLRVAANSGAGGERQRRARGLAFSRDDSALAERFRMGDPPRTYDRDSADPFVLGLLDTFGHEMMIVVDIALPGHPYGILVAAYDTPQGTDRARETVNRMAGIADQAATVLRTCELLETNWRLAHVDPLTDLANRRAFLAALESAVAAGEGAVLFIDLDGFKAVNDSLGHAAGDELLSAVAGRLNGCVRAGDVVARLGGDEFVVLTHGALGADGVPELARRIEEAFRKPVAVLDGTLVEARASVGGTRFAAGEQTRHVLHRADTAMYEAKRGAVAVLR</sequence>
<dbReference type="EMBL" id="BAAARV010000004">
    <property type="protein sequence ID" value="GAA2328358.1"/>
    <property type="molecule type" value="Genomic_DNA"/>
</dbReference>
<accession>A0ABN3FE97</accession>
<dbReference type="SUPFAM" id="SSF55781">
    <property type="entry name" value="GAF domain-like"/>
    <property type="match status" value="1"/>
</dbReference>
<dbReference type="InterPro" id="IPR052163">
    <property type="entry name" value="DGC-Regulatory_Protein"/>
</dbReference>
<comment type="caution">
    <text evidence="2">The sequence shown here is derived from an EMBL/GenBank/DDBJ whole genome shotgun (WGS) entry which is preliminary data.</text>
</comment>
<dbReference type="InterPro" id="IPR043128">
    <property type="entry name" value="Rev_trsase/Diguanyl_cyclase"/>
</dbReference>
<dbReference type="NCBIfam" id="TIGR00254">
    <property type="entry name" value="GGDEF"/>
    <property type="match status" value="1"/>
</dbReference>
<gene>
    <name evidence="2" type="ORF">GCM10010170_004830</name>
</gene>
<name>A0ABN3FE97_9ACTN</name>
<dbReference type="Proteomes" id="UP001501444">
    <property type="component" value="Unassembled WGS sequence"/>
</dbReference>
<reference evidence="2 3" key="1">
    <citation type="journal article" date="2019" name="Int. J. Syst. Evol. Microbiol.">
        <title>The Global Catalogue of Microorganisms (GCM) 10K type strain sequencing project: providing services to taxonomists for standard genome sequencing and annotation.</title>
        <authorList>
            <consortium name="The Broad Institute Genomics Platform"/>
            <consortium name="The Broad Institute Genome Sequencing Center for Infectious Disease"/>
            <person name="Wu L."/>
            <person name="Ma J."/>
        </authorList>
    </citation>
    <scope>NUCLEOTIDE SEQUENCE [LARGE SCALE GENOMIC DNA]</scope>
    <source>
        <strain evidence="2 3">JCM 3272</strain>
    </source>
</reference>
<dbReference type="RefSeq" id="WP_344610507.1">
    <property type="nucleotide sequence ID" value="NZ_BAAARV010000004.1"/>
</dbReference>
<dbReference type="InterPro" id="IPR029016">
    <property type="entry name" value="GAF-like_dom_sf"/>
</dbReference>
<dbReference type="SMART" id="SM00267">
    <property type="entry name" value="GGDEF"/>
    <property type="match status" value="1"/>
</dbReference>
<feature type="domain" description="GGDEF" evidence="1">
    <location>
        <begin position="533"/>
        <end position="662"/>
    </location>
</feature>
<dbReference type="InterPro" id="IPR000160">
    <property type="entry name" value="GGDEF_dom"/>
</dbReference>
<dbReference type="SUPFAM" id="SSF55073">
    <property type="entry name" value="Nucleotide cyclase"/>
    <property type="match status" value="1"/>
</dbReference>
<organism evidence="2 3">
    <name type="scientific">Dactylosporangium salmoneum</name>
    <dbReference type="NCBI Taxonomy" id="53361"/>
    <lineage>
        <taxon>Bacteria</taxon>
        <taxon>Bacillati</taxon>
        <taxon>Actinomycetota</taxon>
        <taxon>Actinomycetes</taxon>
        <taxon>Micromonosporales</taxon>
        <taxon>Micromonosporaceae</taxon>
        <taxon>Dactylosporangium</taxon>
    </lineage>
</organism>
<evidence type="ECO:0000313" key="3">
    <source>
        <dbReference type="Proteomes" id="UP001501444"/>
    </source>
</evidence>
<protein>
    <recommendedName>
        <fullName evidence="1">GGDEF domain-containing protein</fullName>
    </recommendedName>
</protein>
<dbReference type="PANTHER" id="PTHR46663:SF2">
    <property type="entry name" value="GGDEF DOMAIN-CONTAINING PROTEIN"/>
    <property type="match status" value="1"/>
</dbReference>
<evidence type="ECO:0000259" key="1">
    <source>
        <dbReference type="PROSITE" id="PS50887"/>
    </source>
</evidence>
<dbReference type="Pfam" id="PF00990">
    <property type="entry name" value="GGDEF"/>
    <property type="match status" value="1"/>
</dbReference>
<dbReference type="Gene3D" id="3.30.70.270">
    <property type="match status" value="1"/>
</dbReference>
<keyword evidence="3" id="KW-1185">Reference proteome</keyword>
<dbReference type="PROSITE" id="PS50887">
    <property type="entry name" value="GGDEF"/>
    <property type="match status" value="1"/>
</dbReference>